<reference evidence="1 2" key="1">
    <citation type="submission" date="2020-07" db="EMBL/GenBank/DDBJ databases">
        <title>Bradyrhizobium diversity isolated from nodules of indigenous legumes of Western Australia.</title>
        <authorList>
            <person name="Klepa M.S."/>
        </authorList>
    </citation>
    <scope>NUCLEOTIDE SEQUENCE [LARGE SCALE GENOMIC DNA]</scope>
    <source>
        <strain evidence="1 2">CNPSo 4010</strain>
    </source>
</reference>
<gene>
    <name evidence="1" type="ORF">HZZ13_01170</name>
</gene>
<accession>A0ABS0PGW9</accession>
<organism evidence="1 2">
    <name type="scientific">Bradyrhizobium agreste</name>
    <dbReference type="NCBI Taxonomy" id="2751811"/>
    <lineage>
        <taxon>Bacteria</taxon>
        <taxon>Pseudomonadati</taxon>
        <taxon>Pseudomonadota</taxon>
        <taxon>Alphaproteobacteria</taxon>
        <taxon>Hyphomicrobiales</taxon>
        <taxon>Nitrobacteraceae</taxon>
        <taxon>Bradyrhizobium</taxon>
    </lineage>
</organism>
<name>A0ABS0PGW9_9BRAD</name>
<sequence length="235" mass="25296">MIIITHVQIPIALCLGAYIGDYIASLLEQQASDRADAPPLSCMALASASAKATPTSWSTLEDGRALLGDAVILATGHDTRASSPGHADPWASPSAAPISPDATVLILGTGLTMVDYVLSLLRDGHRGPIIAMSLRGVLARPRRRVDAVPIAETEVPFGAGINRLLRWLRDRIDRHIAEGGDWRGVIDGLRPYTQRLWRELSPISKRRFLEHARLVGRASPSYGARTGGADHPSHL</sequence>
<dbReference type="PANTHER" id="PTHR40254">
    <property type="entry name" value="BLR0577 PROTEIN"/>
    <property type="match status" value="1"/>
</dbReference>
<proteinExistence type="predicted"/>
<evidence type="ECO:0000313" key="2">
    <source>
        <dbReference type="Proteomes" id="UP000807370"/>
    </source>
</evidence>
<protein>
    <recommendedName>
        <fullName evidence="3">FAD-dependent urate hydroxylase HpyO FAD/NAD(P)-binding domain-containing protein</fullName>
    </recommendedName>
</protein>
<dbReference type="SUPFAM" id="SSF51905">
    <property type="entry name" value="FAD/NAD(P)-binding domain"/>
    <property type="match status" value="1"/>
</dbReference>
<evidence type="ECO:0000313" key="1">
    <source>
        <dbReference type="EMBL" id="MBH5396427.1"/>
    </source>
</evidence>
<dbReference type="PANTHER" id="PTHR40254:SF1">
    <property type="entry name" value="BLR0577 PROTEIN"/>
    <property type="match status" value="1"/>
</dbReference>
<dbReference type="RefSeq" id="WP_197957850.1">
    <property type="nucleotide sequence ID" value="NZ_JACCHP010000001.1"/>
</dbReference>
<dbReference type="Proteomes" id="UP000807370">
    <property type="component" value="Unassembled WGS sequence"/>
</dbReference>
<comment type="caution">
    <text evidence="1">The sequence shown here is derived from an EMBL/GenBank/DDBJ whole genome shotgun (WGS) entry which is preliminary data.</text>
</comment>
<keyword evidence="2" id="KW-1185">Reference proteome</keyword>
<dbReference type="InterPro" id="IPR052189">
    <property type="entry name" value="L-asp_N-monooxygenase_NS-form"/>
</dbReference>
<dbReference type="InterPro" id="IPR036188">
    <property type="entry name" value="FAD/NAD-bd_sf"/>
</dbReference>
<dbReference type="EMBL" id="JACCHP010000001">
    <property type="protein sequence ID" value="MBH5396427.1"/>
    <property type="molecule type" value="Genomic_DNA"/>
</dbReference>
<evidence type="ECO:0008006" key="3">
    <source>
        <dbReference type="Google" id="ProtNLM"/>
    </source>
</evidence>